<proteinExistence type="predicted"/>
<dbReference type="eggNOG" id="ENOG5033BCR">
    <property type="taxonomic scope" value="Bacteria"/>
</dbReference>
<dbReference type="GeneID" id="91518209"/>
<evidence type="ECO:0000313" key="5">
    <source>
        <dbReference type="Proteomes" id="UP000017048"/>
    </source>
</evidence>
<keyword evidence="5" id="KW-1185">Reference proteome</keyword>
<keyword evidence="2" id="KW-1133">Transmembrane helix</keyword>
<organism evidence="4 5">
    <name type="scientific">Nocardia asteroides NBRC 15531</name>
    <dbReference type="NCBI Taxonomy" id="1110697"/>
    <lineage>
        <taxon>Bacteria</taxon>
        <taxon>Bacillati</taxon>
        <taxon>Actinomycetota</taxon>
        <taxon>Actinomycetes</taxon>
        <taxon>Mycobacteriales</taxon>
        <taxon>Nocardiaceae</taxon>
        <taxon>Nocardia</taxon>
    </lineage>
</organism>
<protein>
    <recommendedName>
        <fullName evidence="3">Cyanobacterial TRADD-N associated 2 transmembrane domain-containing protein</fullName>
    </recommendedName>
</protein>
<keyword evidence="2" id="KW-0472">Membrane</keyword>
<dbReference type="RefSeq" id="WP_019050251.1">
    <property type="nucleotide sequence ID" value="NZ_BAFO02000019.1"/>
</dbReference>
<comment type="caution">
    <text evidence="4">The sequence shown here is derived from an EMBL/GenBank/DDBJ whole genome shotgun (WGS) entry which is preliminary data.</text>
</comment>
<dbReference type="Pfam" id="PF20712">
    <property type="entry name" value="CyanoTRADDas_TM"/>
    <property type="match status" value="1"/>
</dbReference>
<dbReference type="AlphaFoldDB" id="U5EA99"/>
<feature type="transmembrane region" description="Helical" evidence="2">
    <location>
        <begin position="97"/>
        <end position="116"/>
    </location>
</feature>
<feature type="domain" description="Cyanobacterial TRADD-N associated 2 transmembrane" evidence="3">
    <location>
        <begin position="85"/>
        <end position="154"/>
    </location>
</feature>
<dbReference type="InterPro" id="IPR048567">
    <property type="entry name" value="CyanoTRADDas_TM"/>
</dbReference>
<feature type="transmembrane region" description="Helical" evidence="2">
    <location>
        <begin position="12"/>
        <end position="37"/>
    </location>
</feature>
<keyword evidence="2" id="KW-0812">Transmembrane</keyword>
<sequence>MLYLGVSGDNDAGTAVTIAIGLVMATTATTFITRLYFGGPRSHFSAEFLDATENVDRAVEKVAGPNDLLKLMEVNRRQMEAYDVQARAQGRSSHRSSLFAMTAGLAIVGAGLWIAVSAENSATKYAAAIVAAVGTATGGYIAHTFISVNTSAQHHVRYYFEQPLVQSYLLTAERIADRLPESARGAQYELIVDAALQQAGLVHQLRDAAAAPPEPEREPDPAEGPPSDGGESSRDAGKE</sequence>
<dbReference type="OrthoDB" id="4571793at2"/>
<evidence type="ECO:0000256" key="2">
    <source>
        <dbReference type="SAM" id="Phobius"/>
    </source>
</evidence>
<feature type="region of interest" description="Disordered" evidence="1">
    <location>
        <begin position="204"/>
        <end position="239"/>
    </location>
</feature>
<name>U5EA99_NOCAS</name>
<dbReference type="EMBL" id="BAFO02000019">
    <property type="protein sequence ID" value="GAD83403.1"/>
    <property type="molecule type" value="Genomic_DNA"/>
</dbReference>
<evidence type="ECO:0000313" key="4">
    <source>
        <dbReference type="EMBL" id="GAD83403.1"/>
    </source>
</evidence>
<reference evidence="4 5" key="1">
    <citation type="journal article" date="2014" name="BMC Genomics">
        <title>Genome based analysis of type-I polyketide synthase and nonribosomal peptide synthetase gene clusters in seven strains of five representative Nocardia species.</title>
        <authorList>
            <person name="Komaki H."/>
            <person name="Ichikawa N."/>
            <person name="Hosoyama A."/>
            <person name="Takahashi-Nakaguchi A."/>
            <person name="Matsuzawa T."/>
            <person name="Suzuki K."/>
            <person name="Fujita N."/>
            <person name="Gonoi T."/>
        </authorList>
    </citation>
    <scope>NUCLEOTIDE SEQUENCE [LARGE SCALE GENOMIC DNA]</scope>
    <source>
        <strain evidence="4 5">NBRC 15531</strain>
    </source>
</reference>
<evidence type="ECO:0000259" key="3">
    <source>
        <dbReference type="Pfam" id="PF20712"/>
    </source>
</evidence>
<dbReference type="Proteomes" id="UP000017048">
    <property type="component" value="Unassembled WGS sequence"/>
</dbReference>
<gene>
    <name evidence="4" type="ORF">NCAST_19_01050</name>
</gene>
<evidence type="ECO:0000256" key="1">
    <source>
        <dbReference type="SAM" id="MobiDB-lite"/>
    </source>
</evidence>
<accession>U5EA99</accession>
<feature type="transmembrane region" description="Helical" evidence="2">
    <location>
        <begin position="122"/>
        <end position="142"/>
    </location>
</feature>